<dbReference type="AlphaFoldDB" id="A0A6B0GN69"/>
<gene>
    <name evidence="1" type="ORF">GQS65_17340</name>
</gene>
<accession>A0A6B0GN69</accession>
<evidence type="ECO:0000313" key="1">
    <source>
        <dbReference type="EMBL" id="MWG36224.1"/>
    </source>
</evidence>
<proteinExistence type="predicted"/>
<dbReference type="Proteomes" id="UP000451471">
    <property type="component" value="Unassembled WGS sequence"/>
</dbReference>
<dbReference type="RefSeq" id="WP_158205888.1">
    <property type="nucleotide sequence ID" value="NZ_WSZK01000033.1"/>
</dbReference>
<organism evidence="1 2">
    <name type="scientific">Halomarina oriensis</name>
    <dbReference type="NCBI Taxonomy" id="671145"/>
    <lineage>
        <taxon>Archaea</taxon>
        <taxon>Methanobacteriati</taxon>
        <taxon>Methanobacteriota</taxon>
        <taxon>Stenosarchaea group</taxon>
        <taxon>Halobacteria</taxon>
        <taxon>Halobacteriales</taxon>
        <taxon>Natronomonadaceae</taxon>
        <taxon>Halomarina</taxon>
    </lineage>
</organism>
<dbReference type="EMBL" id="WSZK01000033">
    <property type="protein sequence ID" value="MWG36224.1"/>
    <property type="molecule type" value="Genomic_DNA"/>
</dbReference>
<sequence length="84" mass="9446">MTATDDQWYDGLEEGDRVPLIDEVPSEYRLQKVLPENGIDGDLLIASTDYSHMGSHPAWIEVDQRVICPECGTLNLTRTQELNA</sequence>
<name>A0A6B0GN69_9EURY</name>
<protein>
    <submittedName>
        <fullName evidence="1">Uncharacterized protein</fullName>
    </submittedName>
</protein>
<comment type="caution">
    <text evidence="1">The sequence shown here is derived from an EMBL/GenBank/DDBJ whole genome shotgun (WGS) entry which is preliminary data.</text>
</comment>
<evidence type="ECO:0000313" key="2">
    <source>
        <dbReference type="Proteomes" id="UP000451471"/>
    </source>
</evidence>
<keyword evidence="2" id="KW-1185">Reference proteome</keyword>
<reference evidence="1 2" key="1">
    <citation type="submission" date="2019-12" db="EMBL/GenBank/DDBJ databases">
        <title>Halocatena pleomorpha gen. nov. sp. nov., an extremely halophilic archaeon of family Halobacteriaceae isolated from saltpan soil.</title>
        <authorList>
            <person name="Pal Y."/>
            <person name="Verma A."/>
            <person name="Krishnamurthi S."/>
            <person name="Kumar P."/>
        </authorList>
    </citation>
    <scope>NUCLEOTIDE SEQUENCE [LARGE SCALE GENOMIC DNA]</scope>
    <source>
        <strain evidence="1 2">JCM 16495</strain>
    </source>
</reference>